<proteinExistence type="predicted"/>
<protein>
    <recommendedName>
        <fullName evidence="3">PAS domain-containing protein</fullName>
    </recommendedName>
</protein>
<organism evidence="1 2">
    <name type="scientific">Pseudomarimonas arenosa</name>
    <dbReference type="NCBI Taxonomy" id="2774145"/>
    <lineage>
        <taxon>Bacteria</taxon>
        <taxon>Pseudomonadati</taxon>
        <taxon>Pseudomonadota</taxon>
        <taxon>Gammaproteobacteria</taxon>
        <taxon>Lysobacterales</taxon>
        <taxon>Lysobacteraceae</taxon>
        <taxon>Pseudomarimonas</taxon>
    </lineage>
</organism>
<name>A0AAW3ZTM2_9GAMM</name>
<dbReference type="RefSeq" id="WP_192031284.1">
    <property type="nucleotide sequence ID" value="NZ_JACYTR010000068.1"/>
</dbReference>
<accession>A0AAW3ZTM2</accession>
<evidence type="ECO:0000313" key="2">
    <source>
        <dbReference type="Proteomes" id="UP000613768"/>
    </source>
</evidence>
<dbReference type="EMBL" id="JACYTR010000068">
    <property type="protein sequence ID" value="MBD8527864.1"/>
    <property type="molecule type" value="Genomic_DNA"/>
</dbReference>
<dbReference type="AlphaFoldDB" id="A0AAW3ZTM2"/>
<keyword evidence="2" id="KW-1185">Reference proteome</keyword>
<gene>
    <name evidence="1" type="ORF">IFO71_19125</name>
</gene>
<evidence type="ECO:0008006" key="3">
    <source>
        <dbReference type="Google" id="ProtNLM"/>
    </source>
</evidence>
<evidence type="ECO:0000313" key="1">
    <source>
        <dbReference type="EMBL" id="MBD8527864.1"/>
    </source>
</evidence>
<reference evidence="1 2" key="1">
    <citation type="submission" date="2020-09" db="EMBL/GenBank/DDBJ databases">
        <title>Pseudoxanthomonas sp. CAU 1598 isolated from sand of Yaerae Beach.</title>
        <authorList>
            <person name="Kim W."/>
        </authorList>
    </citation>
    <scope>NUCLEOTIDE SEQUENCE [LARGE SCALE GENOMIC DNA]</scope>
    <source>
        <strain evidence="1 2">CAU 1598</strain>
    </source>
</reference>
<sequence length="216" mass="23799">MDISSLFPIIVPRSYNRNGRWLGPLQLLAHPQLAVTWVLLCDDASMTYVNHAMARELTESGIDFVAEAMSNLRSASEGCLYTHVNRTESGISFVASMQEDGLGSSRLLLVNEWRNEFPNGFLFGIPERSCAIVVSATCTAAESEHAAQAVKGCYSEGNTQMLPGLHAPELFVPELVEPGGQLRIRADRGESSWCFLIRYRATAAQYGVRRVQDDVS</sequence>
<comment type="caution">
    <text evidence="1">The sequence shown here is derived from an EMBL/GenBank/DDBJ whole genome shotgun (WGS) entry which is preliminary data.</text>
</comment>
<dbReference type="Proteomes" id="UP000613768">
    <property type="component" value="Unassembled WGS sequence"/>
</dbReference>